<dbReference type="Proteomes" id="UP000002866">
    <property type="component" value="Chromosome 2"/>
</dbReference>
<dbReference type="OrthoDB" id="10050400at2759"/>
<dbReference type="PANTHER" id="PTHR28142:SF1">
    <property type="entry name" value="MITOCHONDRIAL INNER MEMBRANE I-AAA PROTEASE SUPERCOMPLEX SUBUNIT MGR3-RELATED"/>
    <property type="match status" value="1"/>
</dbReference>
<dbReference type="AlphaFoldDB" id="I2H022"/>
<dbReference type="GO" id="GO:0051787">
    <property type="term" value="F:misfolded protein binding"/>
    <property type="evidence" value="ECO:0007669"/>
    <property type="project" value="TreeGrafter"/>
</dbReference>
<organism evidence="2 3">
    <name type="scientific">Henningerozyma blattae (strain ATCC 34711 / CBS 6284 / DSM 70876 / NBRC 10599 / NRRL Y-10934 / UCD 77-7)</name>
    <name type="common">Yeast</name>
    <name type="synonym">Tetrapisispora blattae</name>
    <dbReference type="NCBI Taxonomy" id="1071380"/>
    <lineage>
        <taxon>Eukaryota</taxon>
        <taxon>Fungi</taxon>
        <taxon>Dikarya</taxon>
        <taxon>Ascomycota</taxon>
        <taxon>Saccharomycotina</taxon>
        <taxon>Saccharomycetes</taxon>
        <taxon>Saccharomycetales</taxon>
        <taxon>Saccharomycetaceae</taxon>
        <taxon>Henningerozyma</taxon>
    </lineage>
</organism>
<gene>
    <name evidence="2" type="primary">TBLA0B09090</name>
    <name evidence="2" type="ORF">TBLA_0B09090</name>
</gene>
<dbReference type="InParanoid" id="I2H022"/>
<evidence type="ECO:0000313" key="3">
    <source>
        <dbReference type="Proteomes" id="UP000002866"/>
    </source>
</evidence>
<evidence type="ECO:0008006" key="4">
    <source>
        <dbReference type="Google" id="ProtNLM"/>
    </source>
</evidence>
<dbReference type="GO" id="GO:0006515">
    <property type="term" value="P:protein quality control for misfolded or incompletely synthesized proteins"/>
    <property type="evidence" value="ECO:0007669"/>
    <property type="project" value="TreeGrafter"/>
</dbReference>
<proteinExistence type="predicted"/>
<feature type="transmembrane region" description="Helical" evidence="1">
    <location>
        <begin position="66"/>
        <end position="85"/>
    </location>
</feature>
<dbReference type="RefSeq" id="XP_004179243.1">
    <property type="nucleotide sequence ID" value="XM_004179195.1"/>
</dbReference>
<evidence type="ECO:0000256" key="1">
    <source>
        <dbReference type="SAM" id="Phobius"/>
    </source>
</evidence>
<evidence type="ECO:0000313" key="2">
    <source>
        <dbReference type="EMBL" id="CCH59724.1"/>
    </source>
</evidence>
<dbReference type="HOGENOM" id="CLU_039436_0_0_1"/>
<name>I2H022_HENB6</name>
<keyword evidence="3" id="KW-1185">Reference proteome</keyword>
<accession>I2H022</accession>
<dbReference type="PANTHER" id="PTHR28142">
    <property type="entry name" value="MITOCHONDRIAL INNER MEMBRANE I-AAA PROTEASE SUPERCOMPLEX SUBUNIT MGR3-RELATED"/>
    <property type="match status" value="1"/>
</dbReference>
<keyword evidence="1" id="KW-1133">Transmembrane helix</keyword>
<dbReference type="eggNOG" id="ENOG502QU02">
    <property type="taxonomic scope" value="Eukaryota"/>
</dbReference>
<protein>
    <recommendedName>
        <fullName evidence="4">Mitochondrial inner membrane i-AAA protease supercomplex subunit MGR3</fullName>
    </recommendedName>
</protein>
<sequence length="458" mass="52878">MILPYFKGSGLLSGCSLRTNSITSRYISKISTFGYDTITSKRLYSIQKTQEEAYNEQTKNRKIQDVVLTLCGISALSFLIWWVYWPHHTFPTHIAKILRKGLREEMNKEKPNYLKALEYYNQALKLCDENDMNRLANEYTGIEIKIGEMMELLNIQNDANKLYLNMLERFTEAINTENTLSDDERSALIKKDLQILVKVKENTEGIQVSKFFFLLHLLMAQKELIRRLELAENKKGNTNDVGQFVSDMILKLSNLDWLSITEREAREIWNLFGEELIVAREIYTDYSLEQKDYTTAINLKLTNIQWMHNAGIHPSKILLAQANLASILYLQMEQFEAQIYALTKNANQSQNSNQNETLENIVKSRDICLELAENYYNSIIRVIPFDANSKNTTLEQIDITTAQALTLSIYGLGVVNLQKNNQTMAKQYLDQSLCLAKDMNFDSLSSEIERELSKIASR</sequence>
<dbReference type="EMBL" id="HE806317">
    <property type="protein sequence ID" value="CCH59724.1"/>
    <property type="molecule type" value="Genomic_DNA"/>
</dbReference>
<keyword evidence="1" id="KW-0472">Membrane</keyword>
<dbReference type="GeneID" id="14493831"/>
<dbReference type="KEGG" id="tbl:TBLA_0B09090"/>
<dbReference type="OMA" id="VAMESEM"/>
<dbReference type="InterPro" id="IPR040201">
    <property type="entry name" value="Mrg3-like"/>
</dbReference>
<dbReference type="STRING" id="1071380.I2H022"/>
<dbReference type="GO" id="GO:0031942">
    <property type="term" value="C:i-AAA complex"/>
    <property type="evidence" value="ECO:0007669"/>
    <property type="project" value="TreeGrafter"/>
</dbReference>
<keyword evidence="1" id="KW-0812">Transmembrane</keyword>
<reference evidence="2 3" key="1">
    <citation type="journal article" date="2011" name="Proc. Natl. Acad. Sci. U.S.A.">
        <title>Evolutionary erosion of yeast sex chromosomes by mating-type switching accidents.</title>
        <authorList>
            <person name="Gordon J.L."/>
            <person name="Armisen D."/>
            <person name="Proux-Wera E."/>
            <person name="Oheigeartaigh S.S."/>
            <person name="Byrne K.P."/>
            <person name="Wolfe K.H."/>
        </authorList>
    </citation>
    <scope>NUCLEOTIDE SEQUENCE [LARGE SCALE GENOMIC DNA]</scope>
    <source>
        <strain evidence="3">ATCC 34711 / CBS 6284 / DSM 70876 / NBRC 10599 / NRRL Y-10934 / UCD 77-7</strain>
    </source>
</reference>